<dbReference type="InterPro" id="IPR001505">
    <property type="entry name" value="Copper_CuA"/>
</dbReference>
<evidence type="ECO:0000313" key="10">
    <source>
        <dbReference type="Proteomes" id="UP000001578"/>
    </source>
</evidence>
<evidence type="ECO:0000256" key="1">
    <source>
        <dbReference type="ARBA" id="ARBA00004196"/>
    </source>
</evidence>
<dbReference type="eggNOG" id="COG1622">
    <property type="taxonomic scope" value="Bacteria"/>
</dbReference>
<reference evidence="9 10" key="1">
    <citation type="journal article" date="2007" name="Proc. Natl. Acad. Sci. U.S.A.">
        <title>Genome and proteome of long-chain alkane degrading Geobacillus thermodenitrificans NG80-2 isolated from a deep-subsurface oil reservoir.</title>
        <authorList>
            <person name="Feng L."/>
            <person name="Wang W."/>
            <person name="Cheng J."/>
            <person name="Ren Y."/>
            <person name="Zhao G."/>
            <person name="Gao C."/>
            <person name="Tang Y."/>
            <person name="Liu X."/>
            <person name="Han W."/>
            <person name="Peng X."/>
            <person name="Liu R."/>
            <person name="Wang L."/>
        </authorList>
    </citation>
    <scope>NUCLEOTIDE SEQUENCE [LARGE SCALE GENOMIC DNA]</scope>
    <source>
        <strain evidence="9 10">NG80-2</strain>
    </source>
</reference>
<dbReference type="HOGENOM" id="CLU_115436_0_0_9"/>
<dbReference type="PANTHER" id="PTHR42838:SF2">
    <property type="entry name" value="NITROUS-OXIDE REDUCTASE"/>
    <property type="match status" value="1"/>
</dbReference>
<accession>A4INI3</accession>
<dbReference type="PROSITE" id="PS00078">
    <property type="entry name" value="COX2"/>
    <property type="match status" value="1"/>
</dbReference>
<dbReference type="CDD" id="cd13916">
    <property type="entry name" value="CuRO_HCO_II_like_1"/>
    <property type="match status" value="1"/>
</dbReference>
<organism evidence="9 10">
    <name type="scientific">Geobacillus thermodenitrificans (strain NG80-2)</name>
    <dbReference type="NCBI Taxonomy" id="420246"/>
    <lineage>
        <taxon>Bacteria</taxon>
        <taxon>Bacillati</taxon>
        <taxon>Bacillota</taxon>
        <taxon>Bacilli</taxon>
        <taxon>Bacillales</taxon>
        <taxon>Anoxybacillaceae</taxon>
        <taxon>Geobacillus</taxon>
    </lineage>
</organism>
<keyword evidence="7" id="KW-0472">Membrane</keyword>
<sequence length="196" mass="22366">MPYSETILTREKGEWIAMYQQAAWVISVVFILFVIFVFLYVVAHSGQRSEYEPIQKKGYRIRNVWFLVVIAAMGLATFYTLRDLPFERPAHAADPTVVQVEARQFGFVLSRNEFRVGEPIAFQVTSVDVNHGVGIYDENMELLAQTQAMPKYTNTMYYTFEKPGTYQVLCLEYCGIGHHVMTATITVVPSQEGEGK</sequence>
<dbReference type="GO" id="GO:0004129">
    <property type="term" value="F:cytochrome-c oxidase activity"/>
    <property type="evidence" value="ECO:0007669"/>
    <property type="project" value="UniProtKB-EC"/>
</dbReference>
<dbReference type="PANTHER" id="PTHR42838">
    <property type="entry name" value="CYTOCHROME C OXIDASE SUBUNIT II"/>
    <property type="match status" value="1"/>
</dbReference>
<evidence type="ECO:0000256" key="2">
    <source>
        <dbReference type="ARBA" id="ARBA00022723"/>
    </source>
</evidence>
<feature type="transmembrane region" description="Helical" evidence="7">
    <location>
        <begin position="64"/>
        <end position="81"/>
    </location>
</feature>
<protein>
    <recommendedName>
        <fullName evidence="5">Cytochrome aa3 subunit 2</fullName>
    </recommendedName>
</protein>
<evidence type="ECO:0000256" key="3">
    <source>
        <dbReference type="ARBA" id="ARBA00023008"/>
    </source>
</evidence>
<evidence type="ECO:0000256" key="5">
    <source>
        <dbReference type="ARBA" id="ARBA00031399"/>
    </source>
</evidence>
<evidence type="ECO:0000256" key="4">
    <source>
        <dbReference type="ARBA" id="ARBA00024688"/>
    </source>
</evidence>
<evidence type="ECO:0000259" key="8">
    <source>
        <dbReference type="PROSITE" id="PS50857"/>
    </source>
</evidence>
<name>A4INI3_GEOTN</name>
<dbReference type="InterPro" id="IPR008972">
    <property type="entry name" value="Cupredoxin"/>
</dbReference>
<dbReference type="EMBL" id="CP000557">
    <property type="protein sequence ID" value="ABO66887.1"/>
    <property type="molecule type" value="Genomic_DNA"/>
</dbReference>
<dbReference type="GO" id="GO:0016020">
    <property type="term" value="C:membrane"/>
    <property type="evidence" value="ECO:0007669"/>
    <property type="project" value="InterPro"/>
</dbReference>
<comment type="subcellular location">
    <subcellularLocation>
        <location evidence="1">Cell envelope</location>
    </subcellularLocation>
</comment>
<dbReference type="SUPFAM" id="SSF49503">
    <property type="entry name" value="Cupredoxins"/>
    <property type="match status" value="1"/>
</dbReference>
<feature type="domain" description="Cytochrome oxidase subunit II copper A binding" evidence="8">
    <location>
        <begin position="93"/>
        <end position="196"/>
    </location>
</feature>
<keyword evidence="7" id="KW-1133">Transmembrane helix</keyword>
<dbReference type="PROSITE" id="PS50857">
    <property type="entry name" value="COX2_CUA"/>
    <property type="match status" value="1"/>
</dbReference>
<dbReference type="GO" id="GO:0005507">
    <property type="term" value="F:copper ion binding"/>
    <property type="evidence" value="ECO:0007669"/>
    <property type="project" value="InterPro"/>
</dbReference>
<dbReference type="Pfam" id="PF00116">
    <property type="entry name" value="COX2"/>
    <property type="match status" value="1"/>
</dbReference>
<comment type="catalytic activity">
    <reaction evidence="6">
        <text>4 Fe(II)-[cytochrome c] + O2 + 8 H(+)(in) = 4 Fe(III)-[cytochrome c] + 2 H2O + 4 H(+)(out)</text>
        <dbReference type="Rhea" id="RHEA:11436"/>
        <dbReference type="Rhea" id="RHEA-COMP:10350"/>
        <dbReference type="Rhea" id="RHEA-COMP:14399"/>
        <dbReference type="ChEBI" id="CHEBI:15377"/>
        <dbReference type="ChEBI" id="CHEBI:15378"/>
        <dbReference type="ChEBI" id="CHEBI:15379"/>
        <dbReference type="ChEBI" id="CHEBI:29033"/>
        <dbReference type="ChEBI" id="CHEBI:29034"/>
        <dbReference type="EC" id="7.1.1.9"/>
    </reaction>
</comment>
<dbReference type="AlphaFoldDB" id="A4INI3"/>
<dbReference type="Gene3D" id="2.60.40.420">
    <property type="entry name" value="Cupredoxins - blue copper proteins"/>
    <property type="match status" value="1"/>
</dbReference>
<dbReference type="InterPro" id="IPR051403">
    <property type="entry name" value="NosZ/Cyto_c_oxidase_sub2"/>
</dbReference>
<gene>
    <name evidence="9" type="ordered locus">GTNG_1517</name>
</gene>
<keyword evidence="7" id="KW-0812">Transmembrane</keyword>
<comment type="function">
    <text evidence="4">Subunits I and II form the functional core of the enzyme complex. Electrons originating in cytochrome c are transferred via heme a and Cu(A) to the binuclear center formed by heme a3 and Cu(B).</text>
</comment>
<evidence type="ECO:0000256" key="7">
    <source>
        <dbReference type="SAM" id="Phobius"/>
    </source>
</evidence>
<dbReference type="KEGG" id="gtn:GTNG_1517"/>
<dbReference type="InterPro" id="IPR002429">
    <property type="entry name" value="CcO_II-like_C"/>
</dbReference>
<keyword evidence="2" id="KW-0479">Metal-binding</keyword>
<evidence type="ECO:0000313" key="9">
    <source>
        <dbReference type="EMBL" id="ABO66887.1"/>
    </source>
</evidence>
<keyword evidence="3" id="KW-0186">Copper</keyword>
<dbReference type="GO" id="GO:0030313">
    <property type="term" value="C:cell envelope"/>
    <property type="evidence" value="ECO:0007669"/>
    <property type="project" value="UniProtKB-SubCell"/>
</dbReference>
<dbReference type="Proteomes" id="UP000001578">
    <property type="component" value="Chromosome"/>
</dbReference>
<proteinExistence type="predicted"/>
<evidence type="ECO:0000256" key="6">
    <source>
        <dbReference type="ARBA" id="ARBA00047816"/>
    </source>
</evidence>
<feature type="transmembrane region" description="Helical" evidence="7">
    <location>
        <begin position="22"/>
        <end position="43"/>
    </location>
</feature>